<dbReference type="InterPro" id="IPR024078">
    <property type="entry name" value="LmbE-like_dom_sf"/>
</dbReference>
<dbReference type="GO" id="GO:0016137">
    <property type="term" value="P:glycoside metabolic process"/>
    <property type="evidence" value="ECO:0007669"/>
    <property type="project" value="UniProtKB-ARBA"/>
</dbReference>
<dbReference type="InterPro" id="IPR003737">
    <property type="entry name" value="GlcNAc_PI_deacetylase-related"/>
</dbReference>
<proteinExistence type="predicted"/>
<comment type="caution">
    <text evidence="2">The sequence shown here is derived from an EMBL/GenBank/DDBJ whole genome shotgun (WGS) entry which is preliminary data.</text>
</comment>
<evidence type="ECO:0000313" key="2">
    <source>
        <dbReference type="EMBL" id="NYD58141.1"/>
    </source>
</evidence>
<dbReference type="GO" id="GO:0016811">
    <property type="term" value="F:hydrolase activity, acting on carbon-nitrogen (but not peptide) bonds, in linear amides"/>
    <property type="evidence" value="ECO:0007669"/>
    <property type="project" value="TreeGrafter"/>
</dbReference>
<protein>
    <submittedName>
        <fullName evidence="2">LmbE family N-acetylglucosaminyl deacetylase</fullName>
    </submittedName>
</protein>
<keyword evidence="1" id="KW-0862">Zinc</keyword>
<dbReference type="PANTHER" id="PTHR12993">
    <property type="entry name" value="N-ACETYLGLUCOSAMINYL-PHOSPHATIDYLINOSITOL DE-N-ACETYLASE-RELATED"/>
    <property type="match status" value="1"/>
</dbReference>
<keyword evidence="3" id="KW-1185">Reference proteome</keyword>
<name>A0A7Y9F2G9_9ACTN</name>
<evidence type="ECO:0000313" key="3">
    <source>
        <dbReference type="Proteomes" id="UP000516957"/>
    </source>
</evidence>
<dbReference type="RefSeq" id="WP_179615799.1">
    <property type="nucleotide sequence ID" value="NZ_JACCBE010000001.1"/>
</dbReference>
<dbReference type="Gene3D" id="3.40.50.10320">
    <property type="entry name" value="LmbE-like"/>
    <property type="match status" value="1"/>
</dbReference>
<dbReference type="Pfam" id="PF02585">
    <property type="entry name" value="PIG-L"/>
    <property type="match status" value="1"/>
</dbReference>
<organism evidence="2 3">
    <name type="scientific">Nocardioides marinisabuli</name>
    <dbReference type="NCBI Taxonomy" id="419476"/>
    <lineage>
        <taxon>Bacteria</taxon>
        <taxon>Bacillati</taxon>
        <taxon>Actinomycetota</taxon>
        <taxon>Actinomycetes</taxon>
        <taxon>Propionibacteriales</taxon>
        <taxon>Nocardioidaceae</taxon>
        <taxon>Nocardioides</taxon>
    </lineage>
</organism>
<reference evidence="2 3" key="1">
    <citation type="submission" date="2020-07" db="EMBL/GenBank/DDBJ databases">
        <title>Sequencing the genomes of 1000 actinobacteria strains.</title>
        <authorList>
            <person name="Klenk H.-P."/>
        </authorList>
    </citation>
    <scope>NUCLEOTIDE SEQUENCE [LARGE SCALE GENOMIC DNA]</scope>
    <source>
        <strain evidence="2 3">DSM 18965</strain>
    </source>
</reference>
<accession>A0A7Y9F2G9</accession>
<dbReference type="Proteomes" id="UP000516957">
    <property type="component" value="Unassembled WGS sequence"/>
</dbReference>
<gene>
    <name evidence="2" type="ORF">BKA08_002379</name>
</gene>
<dbReference type="AlphaFoldDB" id="A0A7Y9F2G9"/>
<dbReference type="PANTHER" id="PTHR12993:SF29">
    <property type="entry name" value="BLR3841 PROTEIN"/>
    <property type="match status" value="1"/>
</dbReference>
<dbReference type="SUPFAM" id="SSF102588">
    <property type="entry name" value="LmbE-like"/>
    <property type="match status" value="1"/>
</dbReference>
<sequence length="257" mass="27041">MSKTWQQHPAWGQVPPLELDGGPDGVNRLVVVSAHPDDESLGVGGLIATAHRAGLDVYVVLLTAGEASHPPGREMTRHALATERLAEMEAAVALLAPGTPVVFLGAPDGGAADVEDQMVVALRDIVGDGERTLLVAPWRHDGHPDHEAAGRAAAEVARLSGARLVEYPLLMWRLSGPEEAPWEQMVRLDLDPEVLETKLAAIRAHASQLRALSPGDPPALSGPMLAHFTVAVEHLVVSAAAPEGPSDGADEALRQPV</sequence>
<dbReference type="EMBL" id="JACCBE010000001">
    <property type="protein sequence ID" value="NYD58141.1"/>
    <property type="molecule type" value="Genomic_DNA"/>
</dbReference>
<evidence type="ECO:0000256" key="1">
    <source>
        <dbReference type="ARBA" id="ARBA00022833"/>
    </source>
</evidence>